<proteinExistence type="predicted"/>
<dbReference type="EMBL" id="BARV01017145">
    <property type="protein sequence ID" value="GAI20112.1"/>
    <property type="molecule type" value="Genomic_DNA"/>
</dbReference>
<gene>
    <name evidence="2" type="ORF">S06H3_29278</name>
</gene>
<feature type="transmembrane region" description="Helical" evidence="1">
    <location>
        <begin position="90"/>
        <end position="108"/>
    </location>
</feature>
<feature type="non-terminal residue" evidence="2">
    <location>
        <position position="114"/>
    </location>
</feature>
<feature type="transmembrane region" description="Helical" evidence="1">
    <location>
        <begin position="64"/>
        <end position="84"/>
    </location>
</feature>
<comment type="caution">
    <text evidence="2">The sequence shown here is derived from an EMBL/GenBank/DDBJ whole genome shotgun (WGS) entry which is preliminary data.</text>
</comment>
<reference evidence="2" key="1">
    <citation type="journal article" date="2014" name="Front. Microbiol.">
        <title>High frequency of phylogenetically diverse reductive dehalogenase-homologous genes in deep subseafloor sedimentary metagenomes.</title>
        <authorList>
            <person name="Kawai M."/>
            <person name="Futagami T."/>
            <person name="Toyoda A."/>
            <person name="Takaki Y."/>
            <person name="Nishi S."/>
            <person name="Hori S."/>
            <person name="Arai W."/>
            <person name="Tsubouchi T."/>
            <person name="Morono Y."/>
            <person name="Uchiyama I."/>
            <person name="Ito T."/>
            <person name="Fujiyama A."/>
            <person name="Inagaki F."/>
            <person name="Takami H."/>
        </authorList>
    </citation>
    <scope>NUCLEOTIDE SEQUENCE</scope>
    <source>
        <strain evidence="2">Expedition CK06-06</strain>
    </source>
</reference>
<sequence length="114" mass="13332">MFLVYVKLPEDEGYFGWSRKSWLLDRFLDDKIVKIIGIVIWILVLIGFFGSGIVILVKHESWRIIDIIASFISLFAFFLFWNELKPKPKYFILGPIISIVNIIALLIVKWPTDT</sequence>
<protein>
    <submittedName>
        <fullName evidence="2">Uncharacterized protein</fullName>
    </submittedName>
</protein>
<feature type="transmembrane region" description="Helical" evidence="1">
    <location>
        <begin position="32"/>
        <end position="57"/>
    </location>
</feature>
<keyword evidence="1" id="KW-1133">Transmembrane helix</keyword>
<keyword evidence="1" id="KW-0472">Membrane</keyword>
<dbReference type="AlphaFoldDB" id="X1LL71"/>
<organism evidence="2">
    <name type="scientific">marine sediment metagenome</name>
    <dbReference type="NCBI Taxonomy" id="412755"/>
    <lineage>
        <taxon>unclassified sequences</taxon>
        <taxon>metagenomes</taxon>
        <taxon>ecological metagenomes</taxon>
    </lineage>
</organism>
<evidence type="ECO:0000256" key="1">
    <source>
        <dbReference type="SAM" id="Phobius"/>
    </source>
</evidence>
<evidence type="ECO:0000313" key="2">
    <source>
        <dbReference type="EMBL" id="GAI20112.1"/>
    </source>
</evidence>
<keyword evidence="1" id="KW-0812">Transmembrane</keyword>
<accession>X1LL71</accession>
<name>X1LL71_9ZZZZ</name>